<dbReference type="PANTHER" id="PTHR11199:SF10">
    <property type="entry name" value="COHESIN SUBUNIT SA"/>
    <property type="match status" value="1"/>
</dbReference>
<dbReference type="GO" id="GO:0051301">
    <property type="term" value="P:cell division"/>
    <property type="evidence" value="ECO:0007669"/>
    <property type="project" value="UniProtKB-UniRule"/>
</dbReference>
<dbReference type="OMA" id="LEMYSST"/>
<reference evidence="6" key="3">
    <citation type="submission" date="2025-09" db="UniProtKB">
        <authorList>
            <consortium name="Ensembl"/>
        </authorList>
    </citation>
    <scope>IDENTIFICATION</scope>
</reference>
<keyword evidence="3" id="KW-0175">Coiled coil</keyword>
<dbReference type="PROSITE" id="PS51425">
    <property type="entry name" value="SCD"/>
    <property type="match status" value="1"/>
</dbReference>
<reference evidence="6" key="1">
    <citation type="submission" date="2018-05" db="EMBL/GenBank/DDBJ databases">
        <authorList>
            <person name="Datahose"/>
        </authorList>
    </citation>
    <scope>NUCLEOTIDE SEQUENCE</scope>
</reference>
<reference evidence="6" key="2">
    <citation type="submission" date="2025-08" db="UniProtKB">
        <authorList>
            <consortium name="Ensembl"/>
        </authorList>
    </citation>
    <scope>IDENTIFICATION</scope>
</reference>
<dbReference type="GO" id="GO:0000785">
    <property type="term" value="C:chromatin"/>
    <property type="evidence" value="ECO:0007669"/>
    <property type="project" value="UniProtKB-UniRule"/>
</dbReference>
<evidence type="ECO:0000313" key="6">
    <source>
        <dbReference type="Ensembl" id="ENSACLP00000005970.2"/>
    </source>
</evidence>
<dbReference type="GO" id="GO:0007059">
    <property type="term" value="P:chromosome segregation"/>
    <property type="evidence" value="ECO:0007669"/>
    <property type="project" value="UniProtKB-KW"/>
</dbReference>
<comment type="subcellular location">
    <subcellularLocation>
        <location evidence="2">Nucleus</location>
    </subcellularLocation>
    <subcellularLocation>
        <location evidence="2">Chromosome</location>
    </subcellularLocation>
    <subcellularLocation>
        <location evidence="2">Chromosome</location>
        <location evidence="2">Centromere</location>
    </subcellularLocation>
</comment>
<dbReference type="Proteomes" id="UP000265100">
    <property type="component" value="Chromosome 2"/>
</dbReference>
<dbReference type="GO" id="GO:0008278">
    <property type="term" value="C:cohesin complex"/>
    <property type="evidence" value="ECO:0007669"/>
    <property type="project" value="UniProtKB-UniRule"/>
</dbReference>
<evidence type="ECO:0000313" key="7">
    <source>
        <dbReference type="Proteomes" id="UP000265100"/>
    </source>
</evidence>
<keyword evidence="2" id="KW-0132">Cell division</keyword>
<keyword evidence="2" id="KW-0539">Nucleus</keyword>
<dbReference type="InterPro" id="IPR039662">
    <property type="entry name" value="Cohesin_Scc3/SA"/>
</dbReference>
<name>A0A3P8NMD4_ASTCA</name>
<gene>
    <name evidence="6" type="primary">STAG3</name>
</gene>
<dbReference type="AlphaFoldDB" id="A0A3P8NMD4"/>
<comment type="subunit">
    <text evidence="2">Part of the cohesin complex which is composed of a heterodimer between a SMC1 protein (SMC1A or SMC1B) and SMC3, which are attached via their hinge domain, and RAD21 which link them at their heads, and one STAG protein.</text>
</comment>
<comment type="similarity">
    <text evidence="1 2">Belongs to the SCC3 family.</text>
</comment>
<dbReference type="GO" id="GO:0005634">
    <property type="term" value="C:nucleus"/>
    <property type="evidence" value="ECO:0007669"/>
    <property type="project" value="UniProtKB-SubCell"/>
</dbReference>
<feature type="coiled-coil region" evidence="3">
    <location>
        <begin position="214"/>
        <end position="248"/>
    </location>
</feature>
<dbReference type="Ensembl" id="ENSACLT00000006103.2">
    <property type="protein sequence ID" value="ENSACLP00000005970.2"/>
    <property type="gene ID" value="ENSACLG00000038543.1"/>
</dbReference>
<evidence type="ECO:0000259" key="5">
    <source>
        <dbReference type="PROSITE" id="PS51425"/>
    </source>
</evidence>
<organism evidence="6 7">
    <name type="scientific">Astatotilapia calliptera</name>
    <name type="common">Eastern happy</name>
    <name type="synonym">Chromis callipterus</name>
    <dbReference type="NCBI Taxonomy" id="8154"/>
    <lineage>
        <taxon>Eukaryota</taxon>
        <taxon>Metazoa</taxon>
        <taxon>Chordata</taxon>
        <taxon>Craniata</taxon>
        <taxon>Vertebrata</taxon>
        <taxon>Euteleostomi</taxon>
        <taxon>Actinopterygii</taxon>
        <taxon>Neopterygii</taxon>
        <taxon>Teleostei</taxon>
        <taxon>Neoteleostei</taxon>
        <taxon>Acanthomorphata</taxon>
        <taxon>Ovalentaria</taxon>
        <taxon>Cichlomorphae</taxon>
        <taxon>Cichliformes</taxon>
        <taxon>Cichlidae</taxon>
        <taxon>African cichlids</taxon>
        <taxon>Pseudocrenilabrinae</taxon>
        <taxon>Haplochromini</taxon>
        <taxon>Astatotilapia</taxon>
    </lineage>
</organism>
<dbReference type="PANTHER" id="PTHR11199">
    <property type="entry name" value="STROMAL ANTIGEN"/>
    <property type="match status" value="1"/>
</dbReference>
<dbReference type="InterPro" id="IPR020839">
    <property type="entry name" value="SCD"/>
</dbReference>
<dbReference type="Bgee" id="ENSACLG00000003974">
    <property type="expression patterns" value="Expressed in testis and 1 other cell type or tissue"/>
</dbReference>
<feature type="domain" description="SCD" evidence="5">
    <location>
        <begin position="257"/>
        <end position="324"/>
    </location>
</feature>
<sequence>MSSPSGSSVPTPPGPSPQSVSQGTSMQLSARSVRSMNEESQIISAKDIYDAVCSGKSAMVTVVDEWLDSYKRSQEAGLLVLINFIVQSCGCKGVVTRKMFDSMQNAEIISTLTKEFNEDSVNYPLCTPGPQLKRFKAGLCEFARVLVRSCRNSLVYDEYLFPSLLALLTGLSDSQVRAFRHTSTLLAIKLMTGLVEVAVVVSVQLQTTQQQYNTENSKRAHDRASDRLEELQATVKELRENREELSSMMNATFRGVFVHRYRDQLPEIRGVCIEELGLWLKMDPEDFLNDGCLKYLGWTMHDKVHTHREDKKCMSTDFWKGDCM</sequence>
<dbReference type="GeneTree" id="ENSGT00950000182972"/>
<keyword evidence="2" id="KW-0131">Cell cycle</keyword>
<dbReference type="GO" id="GO:0000775">
    <property type="term" value="C:chromosome, centromeric region"/>
    <property type="evidence" value="ECO:0007669"/>
    <property type="project" value="UniProtKB-SubCell"/>
</dbReference>
<evidence type="ECO:0000256" key="4">
    <source>
        <dbReference type="SAM" id="MobiDB-lite"/>
    </source>
</evidence>
<dbReference type="Pfam" id="PF21581">
    <property type="entry name" value="SCD"/>
    <property type="match status" value="1"/>
</dbReference>
<dbReference type="Pfam" id="PF08514">
    <property type="entry name" value="STAG"/>
    <property type="match status" value="1"/>
</dbReference>
<evidence type="ECO:0000256" key="3">
    <source>
        <dbReference type="SAM" id="Coils"/>
    </source>
</evidence>
<proteinExistence type="inferred from homology"/>
<protein>
    <recommendedName>
        <fullName evidence="2">Cohesin subunit SA</fullName>
    </recommendedName>
    <alternativeName>
        <fullName evidence="2">SCC3 homolog</fullName>
    </alternativeName>
    <alternativeName>
        <fullName evidence="2">Stromal antigen</fullName>
    </alternativeName>
</protein>
<dbReference type="GO" id="GO:0003682">
    <property type="term" value="F:chromatin binding"/>
    <property type="evidence" value="ECO:0007669"/>
    <property type="project" value="TreeGrafter"/>
</dbReference>
<feature type="region of interest" description="Disordered" evidence="4">
    <location>
        <begin position="1"/>
        <end position="31"/>
    </location>
</feature>
<evidence type="ECO:0000256" key="2">
    <source>
        <dbReference type="RuleBase" id="RU369063"/>
    </source>
</evidence>
<evidence type="ECO:0000256" key="1">
    <source>
        <dbReference type="ARBA" id="ARBA00005486"/>
    </source>
</evidence>
<keyword evidence="2" id="KW-0158">Chromosome</keyword>
<dbReference type="GO" id="GO:0007062">
    <property type="term" value="P:sister chromatid cohesion"/>
    <property type="evidence" value="ECO:0007669"/>
    <property type="project" value="UniProtKB-UniRule"/>
</dbReference>
<keyword evidence="7" id="KW-1185">Reference proteome</keyword>
<accession>A0A3P8NMD4</accession>
<dbReference type="InterPro" id="IPR013721">
    <property type="entry name" value="STAG"/>
</dbReference>
<comment type="function">
    <text evidence="2">Component of cohesin complex, a complex required for the cohesion of sister chromatids after DNA replication. The cohesin complex apparently forms a large proteinaceous ring within which sister chromatids can be trapped. At anaphase, the complex is cleaved and dissociates from chromatin, allowing sister chromatids to segregate.</text>
</comment>
<keyword evidence="2" id="KW-0159">Chromosome partition</keyword>